<keyword evidence="5" id="KW-0597">Phosphoprotein</keyword>
<dbReference type="AlphaFoldDB" id="A0A8J2JUD9"/>
<dbReference type="FunFam" id="3.30.310.50:FF:000003">
    <property type="entry name" value="Phosphoacetylglucosamine mutase"/>
    <property type="match status" value="1"/>
</dbReference>
<dbReference type="Pfam" id="PF21405">
    <property type="entry name" value="AMG1_II"/>
    <property type="match status" value="1"/>
</dbReference>
<feature type="domain" description="Phosphoacetylglucosamine mutase AMG1" evidence="15">
    <location>
        <begin position="240"/>
        <end position="327"/>
    </location>
</feature>
<sequence>MIGTSFTRLVGNCHSYRFCVRVIHRGFGVKQSKMENNASEVLLKQYVTDNASQHPRKHDTFIGYGTAGFRTGADLLDHVMFRVGLISALRSKSLGGKAIGVMITASHNPEPDNGVKLVDPLGEMLAPDWEKLSTSLANLSDDELPQAIIEKLIKPYSIDWQAPGLVYLGRDTRPSSVALAKAVIDGIACIGCELIDFDVVSTPIVHYLVASRNDESLGEPTREGYLKKLSGGFRRVCSQGKEKTRYNPTIKVDGANGVGAIVMKEFADEIDSDIIKIDIVYDGSSGRLNHECGADFVKVNQTYPPGLITPEKAIRFISLDGDADRVIYFYFDSNNAFRMLDGDKIATLFAEHLGGLVKQSGLSLSIGLVQSAYANGSSTNYIQDVLGIPVSCAPTGVKYLHHEAMKYDIGIYFEANGHGTAAFSSKSLSLIKDAAKSGENPATVELYEFTNIINSTVGDAISDLLAVEAILYSRDWTIEDWDSKYADLPNKLMKVLVKDRTVITTADAERKVVTPEGVQSKIDNVVAKYKNGRSFVRPSGTEDVVRVYAEADTKANADKLCSEVSAVVFDLCGGVGARPSV</sequence>
<dbReference type="Pfam" id="PF02878">
    <property type="entry name" value="PGM_PMM_I"/>
    <property type="match status" value="2"/>
</dbReference>
<comment type="similarity">
    <text evidence="3 11">Belongs to the phosphohexose mutase family.</text>
</comment>
<dbReference type="EC" id="5.4.2.3" evidence="4 11"/>
<feature type="domain" description="Phosphoacetylglucosamine mutase AMG1" evidence="14">
    <location>
        <begin position="341"/>
        <end position="476"/>
    </location>
</feature>
<dbReference type="Pfam" id="PF00408">
    <property type="entry name" value="PGM_PMM_IV"/>
    <property type="match status" value="1"/>
</dbReference>
<evidence type="ECO:0000259" key="14">
    <source>
        <dbReference type="Pfam" id="PF21404"/>
    </source>
</evidence>
<dbReference type="InterPro" id="IPR005843">
    <property type="entry name" value="A-D-PHexomutase_C"/>
</dbReference>
<accession>A0A8J2JUD9</accession>
<dbReference type="PANTHER" id="PTHR45955:SF1">
    <property type="entry name" value="PHOSPHOACETYLGLUCOSAMINE MUTASE"/>
    <property type="match status" value="1"/>
</dbReference>
<comment type="caution">
    <text evidence="16">The sequence shown here is derived from an EMBL/GenBank/DDBJ whole genome shotgun (WGS) entry which is preliminary data.</text>
</comment>
<dbReference type="Proteomes" id="UP000708208">
    <property type="component" value="Unassembled WGS sequence"/>
</dbReference>
<comment type="function">
    <text evidence="11">Catalyzes the conversion of GlcNAc-6-P into GlcNAc-1-P during the synthesis of uridine diphosphate/UDP-GlcNAc, a sugar nucleotide critical to multiple glycosylation pathways including protein N- and O-glycosylation.</text>
</comment>
<dbReference type="FunFam" id="3.40.120.10:FF:000013">
    <property type="entry name" value="Phosphoacetylglucosamine mutase"/>
    <property type="match status" value="1"/>
</dbReference>
<evidence type="ECO:0000256" key="5">
    <source>
        <dbReference type="ARBA" id="ARBA00022553"/>
    </source>
</evidence>
<keyword evidence="17" id="KW-1185">Reference proteome</keyword>
<keyword evidence="6 11" id="KW-0479">Metal-binding</keyword>
<evidence type="ECO:0000256" key="7">
    <source>
        <dbReference type="ARBA" id="ARBA00022842"/>
    </source>
</evidence>
<feature type="domain" description="Alpha-D-phosphohexomutase C-terminal" evidence="12">
    <location>
        <begin position="492"/>
        <end position="565"/>
    </location>
</feature>
<evidence type="ECO:0000259" key="12">
    <source>
        <dbReference type="Pfam" id="PF00408"/>
    </source>
</evidence>
<dbReference type="InterPro" id="IPR049023">
    <property type="entry name" value="AMG1_II"/>
</dbReference>
<name>A0A8J2JUD9_9HEXA</name>
<evidence type="ECO:0000256" key="1">
    <source>
        <dbReference type="ARBA" id="ARBA00000558"/>
    </source>
</evidence>
<evidence type="ECO:0000256" key="11">
    <source>
        <dbReference type="PIRNR" id="PIRNR016408"/>
    </source>
</evidence>
<comment type="cofactor">
    <cofactor evidence="11">
        <name>Mg(2+)</name>
        <dbReference type="ChEBI" id="CHEBI:18420"/>
    </cofactor>
    <text evidence="11">Binds 1 Mg(2+) ion per subunit.</text>
</comment>
<comment type="catalytic activity">
    <reaction evidence="1 11">
        <text>N-acetyl-alpha-D-glucosamine 1-phosphate = N-acetyl-D-glucosamine 6-phosphate</text>
        <dbReference type="Rhea" id="RHEA:23804"/>
        <dbReference type="ChEBI" id="CHEBI:57513"/>
        <dbReference type="ChEBI" id="CHEBI:57776"/>
        <dbReference type="EC" id="5.4.2.3"/>
    </reaction>
</comment>
<evidence type="ECO:0000256" key="10">
    <source>
        <dbReference type="ARBA" id="ARBA00032065"/>
    </source>
</evidence>
<organism evidence="16 17">
    <name type="scientific">Allacma fusca</name>
    <dbReference type="NCBI Taxonomy" id="39272"/>
    <lineage>
        <taxon>Eukaryota</taxon>
        <taxon>Metazoa</taxon>
        <taxon>Ecdysozoa</taxon>
        <taxon>Arthropoda</taxon>
        <taxon>Hexapoda</taxon>
        <taxon>Collembola</taxon>
        <taxon>Symphypleona</taxon>
        <taxon>Sminthuridae</taxon>
        <taxon>Allacma</taxon>
    </lineage>
</organism>
<dbReference type="PIRSF" id="PIRSF016408">
    <property type="entry name" value="PAGM"/>
    <property type="match status" value="1"/>
</dbReference>
<evidence type="ECO:0000259" key="15">
    <source>
        <dbReference type="Pfam" id="PF21405"/>
    </source>
</evidence>
<proteinExistence type="inferred from homology"/>
<dbReference type="InterPro" id="IPR016066">
    <property type="entry name" value="A-D-PHexomutase_CS"/>
</dbReference>
<reference evidence="16" key="1">
    <citation type="submission" date="2021-06" db="EMBL/GenBank/DDBJ databases">
        <authorList>
            <person name="Hodson N. C."/>
            <person name="Mongue J. A."/>
            <person name="Jaron S. K."/>
        </authorList>
    </citation>
    <scope>NUCLEOTIDE SEQUENCE</scope>
</reference>
<dbReference type="Pfam" id="PF21404">
    <property type="entry name" value="AMG1_III"/>
    <property type="match status" value="1"/>
</dbReference>
<feature type="domain" description="Alpha-D-phosphohexomutase alpha/beta/alpha" evidence="13">
    <location>
        <begin position="98"/>
        <end position="130"/>
    </location>
</feature>
<evidence type="ECO:0000256" key="4">
    <source>
        <dbReference type="ARBA" id="ARBA00012731"/>
    </source>
</evidence>
<evidence type="ECO:0000256" key="9">
    <source>
        <dbReference type="ARBA" id="ARBA00031926"/>
    </source>
</evidence>
<comment type="pathway">
    <text evidence="2 11">Nucleotide-sugar biosynthesis; UDP-N-acetyl-alpha-D-glucosamine biosynthesis; N-acetyl-alpha-D-glucosamine 1-phosphate from alpha-D-glucosamine 6-phosphate (route I): step 2/2.</text>
</comment>
<dbReference type="OrthoDB" id="1928at2759"/>
<evidence type="ECO:0000256" key="8">
    <source>
        <dbReference type="ARBA" id="ARBA00023235"/>
    </source>
</evidence>
<dbReference type="GO" id="GO:0005975">
    <property type="term" value="P:carbohydrate metabolic process"/>
    <property type="evidence" value="ECO:0007669"/>
    <property type="project" value="InterPro"/>
</dbReference>
<evidence type="ECO:0000313" key="17">
    <source>
        <dbReference type="Proteomes" id="UP000708208"/>
    </source>
</evidence>
<dbReference type="PANTHER" id="PTHR45955">
    <property type="entry name" value="PHOSPHOACETYLGLUCOSAMINE MUTASE"/>
    <property type="match status" value="1"/>
</dbReference>
<dbReference type="EMBL" id="CAJVCH010084674">
    <property type="protein sequence ID" value="CAG7721949.1"/>
    <property type="molecule type" value="Genomic_DNA"/>
</dbReference>
<dbReference type="InterPro" id="IPR005844">
    <property type="entry name" value="A-D-PHexomutase_a/b/a-I"/>
</dbReference>
<keyword evidence="7 11" id="KW-0460">Magnesium</keyword>
<dbReference type="GO" id="GO:0000287">
    <property type="term" value="F:magnesium ion binding"/>
    <property type="evidence" value="ECO:0007669"/>
    <property type="project" value="InterPro"/>
</dbReference>
<dbReference type="InterPro" id="IPR049022">
    <property type="entry name" value="AMG1_III"/>
</dbReference>
<feature type="domain" description="Alpha-D-phosphohexomutase alpha/beta/alpha" evidence="13">
    <location>
        <begin position="162"/>
        <end position="212"/>
    </location>
</feature>
<protein>
    <recommendedName>
        <fullName evidence="4 11">Phosphoacetylglucosamine mutase</fullName>
        <shortName evidence="11">PAGM</shortName>
        <ecNumber evidence="4 11">5.4.2.3</ecNumber>
    </recommendedName>
    <alternativeName>
        <fullName evidence="10 11">Acetylglucosamine phosphomutase</fullName>
    </alternativeName>
    <alternativeName>
        <fullName evidence="9 11">N-acetylglucosamine-phosphate mutase</fullName>
    </alternativeName>
</protein>
<dbReference type="PROSITE" id="PS00710">
    <property type="entry name" value="PGM_PMM"/>
    <property type="match status" value="1"/>
</dbReference>
<gene>
    <name evidence="16" type="ORF">AFUS01_LOCUS11134</name>
</gene>
<dbReference type="GO" id="GO:0004610">
    <property type="term" value="F:phosphoacetylglucosamine mutase activity"/>
    <property type="evidence" value="ECO:0007669"/>
    <property type="project" value="UniProtKB-EC"/>
</dbReference>
<evidence type="ECO:0000313" key="16">
    <source>
        <dbReference type="EMBL" id="CAG7721949.1"/>
    </source>
</evidence>
<evidence type="ECO:0000256" key="6">
    <source>
        <dbReference type="ARBA" id="ARBA00022723"/>
    </source>
</evidence>
<dbReference type="InterPro" id="IPR016657">
    <property type="entry name" value="PAGM"/>
</dbReference>
<evidence type="ECO:0000256" key="3">
    <source>
        <dbReference type="ARBA" id="ARBA00010231"/>
    </source>
</evidence>
<evidence type="ECO:0000256" key="2">
    <source>
        <dbReference type="ARBA" id="ARBA00004865"/>
    </source>
</evidence>
<evidence type="ECO:0000259" key="13">
    <source>
        <dbReference type="Pfam" id="PF02878"/>
    </source>
</evidence>
<dbReference type="CDD" id="cd03086">
    <property type="entry name" value="PGM3"/>
    <property type="match status" value="1"/>
</dbReference>
<keyword evidence="8 11" id="KW-0413">Isomerase</keyword>
<dbReference type="GO" id="GO:0006048">
    <property type="term" value="P:UDP-N-acetylglucosamine biosynthetic process"/>
    <property type="evidence" value="ECO:0007669"/>
    <property type="project" value="TreeGrafter"/>
</dbReference>